<accession>A0A7R9JFX1</accession>
<evidence type="ECO:0000256" key="1">
    <source>
        <dbReference type="SAM" id="MobiDB-lite"/>
    </source>
</evidence>
<feature type="compositionally biased region" description="Acidic residues" evidence="1">
    <location>
        <begin position="40"/>
        <end position="49"/>
    </location>
</feature>
<evidence type="ECO:0000313" key="2">
    <source>
        <dbReference type="EMBL" id="CAD7578500.1"/>
    </source>
</evidence>
<gene>
    <name evidence="2" type="ORF">TCMB3V08_LOCUS11040</name>
</gene>
<protein>
    <submittedName>
        <fullName evidence="2">(California timema) hypothetical protein</fullName>
    </submittedName>
</protein>
<feature type="region of interest" description="Disordered" evidence="1">
    <location>
        <begin position="40"/>
        <end position="59"/>
    </location>
</feature>
<reference evidence="2" key="1">
    <citation type="submission" date="2020-11" db="EMBL/GenBank/DDBJ databases">
        <authorList>
            <person name="Tran Van P."/>
        </authorList>
    </citation>
    <scope>NUCLEOTIDE SEQUENCE</scope>
</reference>
<proteinExistence type="predicted"/>
<name>A0A7R9JFX1_TIMCA</name>
<dbReference type="AlphaFoldDB" id="A0A7R9JFX1"/>
<sequence length="108" mass="12425">MSKTLFEDACESQPISDSDPLDILEVYGLNLVELEDDYCYNASDDENNGADENRNEEGEEDLFLEFISEEFSRPSSMDMDVAMEEARAAVNFFFNNKFDEAKDILKPW</sequence>
<organism evidence="2">
    <name type="scientific">Timema californicum</name>
    <name type="common">California timema</name>
    <name type="synonym">Walking stick</name>
    <dbReference type="NCBI Taxonomy" id="61474"/>
    <lineage>
        <taxon>Eukaryota</taxon>
        <taxon>Metazoa</taxon>
        <taxon>Ecdysozoa</taxon>
        <taxon>Arthropoda</taxon>
        <taxon>Hexapoda</taxon>
        <taxon>Insecta</taxon>
        <taxon>Pterygota</taxon>
        <taxon>Neoptera</taxon>
        <taxon>Polyneoptera</taxon>
        <taxon>Phasmatodea</taxon>
        <taxon>Timematodea</taxon>
        <taxon>Timematoidea</taxon>
        <taxon>Timematidae</taxon>
        <taxon>Timema</taxon>
    </lineage>
</organism>
<dbReference type="EMBL" id="OE187811">
    <property type="protein sequence ID" value="CAD7578500.1"/>
    <property type="molecule type" value="Genomic_DNA"/>
</dbReference>